<dbReference type="Proteomes" id="UP000271162">
    <property type="component" value="Unassembled WGS sequence"/>
</dbReference>
<proteinExistence type="predicted"/>
<dbReference type="WBParaSite" id="NBR_0001410901-mRNA-1">
    <property type="protein sequence ID" value="NBR_0001410901-mRNA-1"/>
    <property type="gene ID" value="NBR_0001410901"/>
</dbReference>
<evidence type="ECO:0000313" key="3">
    <source>
        <dbReference type="Proteomes" id="UP000271162"/>
    </source>
</evidence>
<evidence type="ECO:0000313" key="4">
    <source>
        <dbReference type="WBParaSite" id="NBR_0001410901-mRNA-1"/>
    </source>
</evidence>
<keyword evidence="3" id="KW-1185">Reference proteome</keyword>
<dbReference type="AlphaFoldDB" id="A0A0N4YC57"/>
<evidence type="ECO:0000313" key="2">
    <source>
        <dbReference type="EMBL" id="VDL77699.1"/>
    </source>
</evidence>
<feature type="region of interest" description="Disordered" evidence="1">
    <location>
        <begin position="39"/>
        <end position="67"/>
    </location>
</feature>
<accession>A0A0N4YC57</accession>
<protein>
    <submittedName>
        <fullName evidence="4">CBS domain-containing protein</fullName>
    </submittedName>
</protein>
<gene>
    <name evidence="2" type="ORF">NBR_LOCUS14110</name>
</gene>
<organism evidence="4">
    <name type="scientific">Nippostrongylus brasiliensis</name>
    <name type="common">Rat hookworm</name>
    <dbReference type="NCBI Taxonomy" id="27835"/>
    <lineage>
        <taxon>Eukaryota</taxon>
        <taxon>Metazoa</taxon>
        <taxon>Ecdysozoa</taxon>
        <taxon>Nematoda</taxon>
        <taxon>Chromadorea</taxon>
        <taxon>Rhabditida</taxon>
        <taxon>Rhabditina</taxon>
        <taxon>Rhabditomorpha</taxon>
        <taxon>Strongyloidea</taxon>
        <taxon>Heligmosomidae</taxon>
        <taxon>Nippostrongylus</taxon>
    </lineage>
</organism>
<reference evidence="4" key="1">
    <citation type="submission" date="2017-02" db="UniProtKB">
        <authorList>
            <consortium name="WormBaseParasite"/>
        </authorList>
    </citation>
    <scope>IDENTIFICATION</scope>
</reference>
<name>A0A0N4YC57_NIPBR</name>
<dbReference type="EMBL" id="UYSL01021247">
    <property type="protein sequence ID" value="VDL77699.1"/>
    <property type="molecule type" value="Genomic_DNA"/>
</dbReference>
<evidence type="ECO:0000256" key="1">
    <source>
        <dbReference type="SAM" id="MobiDB-lite"/>
    </source>
</evidence>
<reference evidence="2 3" key="2">
    <citation type="submission" date="2018-11" db="EMBL/GenBank/DDBJ databases">
        <authorList>
            <consortium name="Pathogen Informatics"/>
        </authorList>
    </citation>
    <scope>NUCLEOTIDE SEQUENCE [LARGE SCALE GENOMIC DNA]</scope>
</reference>
<sequence>MDTAVDAADAVMLLDRVRADESISKDLRDLADHNLSTAFVSSSPPAKADPEMESEMERRRSSVLRGVPEHMSTNVRDRIAYDYQSVVNVLHFLKVDCLPIAVYR</sequence>